<dbReference type="AlphaFoldDB" id="A0A9D4TNK0"/>
<accession>A0A9D4TNK0</accession>
<gene>
    <name evidence="1" type="ORF">D9Q98_005081</name>
</gene>
<evidence type="ECO:0000313" key="2">
    <source>
        <dbReference type="Proteomes" id="UP001055712"/>
    </source>
</evidence>
<evidence type="ECO:0000313" key="1">
    <source>
        <dbReference type="EMBL" id="KAI3430486.1"/>
    </source>
</evidence>
<reference evidence="1" key="2">
    <citation type="submission" date="2020-11" db="EMBL/GenBank/DDBJ databases">
        <authorList>
            <person name="Cecchin M."/>
            <person name="Marcolungo L."/>
            <person name="Rossato M."/>
            <person name="Girolomoni L."/>
            <person name="Cosentino E."/>
            <person name="Cuine S."/>
            <person name="Li-Beisson Y."/>
            <person name="Delledonne M."/>
            <person name="Ballottari M."/>
        </authorList>
    </citation>
    <scope>NUCLEOTIDE SEQUENCE</scope>
    <source>
        <strain evidence="1">211/11P</strain>
        <tissue evidence="1">Whole cell</tissue>
    </source>
</reference>
<comment type="caution">
    <text evidence="1">The sequence shown here is derived from an EMBL/GenBank/DDBJ whole genome shotgun (WGS) entry which is preliminary data.</text>
</comment>
<name>A0A9D4TNK0_CHLVU</name>
<organism evidence="1 2">
    <name type="scientific">Chlorella vulgaris</name>
    <name type="common">Green alga</name>
    <dbReference type="NCBI Taxonomy" id="3077"/>
    <lineage>
        <taxon>Eukaryota</taxon>
        <taxon>Viridiplantae</taxon>
        <taxon>Chlorophyta</taxon>
        <taxon>core chlorophytes</taxon>
        <taxon>Trebouxiophyceae</taxon>
        <taxon>Chlorellales</taxon>
        <taxon>Chlorellaceae</taxon>
        <taxon>Chlorella clade</taxon>
        <taxon>Chlorella</taxon>
    </lineage>
</organism>
<proteinExistence type="predicted"/>
<sequence length="70" mass="7579">MCPAYRQKLRRRAAIRAPTAWSAEPEVLNGTKAQPVSQLAELFLVSLRAHLRSGALLWSAHAGRPSAAAT</sequence>
<protein>
    <submittedName>
        <fullName evidence="1">Uncharacterized protein</fullName>
    </submittedName>
</protein>
<dbReference type="Proteomes" id="UP001055712">
    <property type="component" value="Unassembled WGS sequence"/>
</dbReference>
<dbReference type="EMBL" id="SIDB01000007">
    <property type="protein sequence ID" value="KAI3430486.1"/>
    <property type="molecule type" value="Genomic_DNA"/>
</dbReference>
<keyword evidence="2" id="KW-1185">Reference proteome</keyword>
<reference evidence="1" key="1">
    <citation type="journal article" date="2019" name="Plant J.">
        <title>Chlorella vulgaris genome assembly and annotation reveals the molecular basis for metabolic acclimation to high light conditions.</title>
        <authorList>
            <person name="Cecchin M."/>
            <person name="Marcolungo L."/>
            <person name="Rossato M."/>
            <person name="Girolomoni L."/>
            <person name="Cosentino E."/>
            <person name="Cuine S."/>
            <person name="Li-Beisson Y."/>
            <person name="Delledonne M."/>
            <person name="Ballottari M."/>
        </authorList>
    </citation>
    <scope>NUCLEOTIDE SEQUENCE</scope>
    <source>
        <strain evidence="1">211/11P</strain>
    </source>
</reference>